<keyword evidence="2" id="KW-0349">Heme</keyword>
<dbReference type="PRINTS" id="PR00385">
    <property type="entry name" value="P450"/>
</dbReference>
<keyword evidence="4" id="KW-1185">Reference proteome</keyword>
<dbReference type="Proteomes" id="UP001519332">
    <property type="component" value="Unassembled WGS sequence"/>
</dbReference>
<proteinExistence type="inferred from homology"/>
<organism evidence="3 4">
    <name type="scientific">Kibdelosporangium banguiense</name>
    <dbReference type="NCBI Taxonomy" id="1365924"/>
    <lineage>
        <taxon>Bacteria</taxon>
        <taxon>Bacillati</taxon>
        <taxon>Actinomycetota</taxon>
        <taxon>Actinomycetes</taxon>
        <taxon>Pseudonocardiales</taxon>
        <taxon>Pseudonocardiaceae</taxon>
        <taxon>Kibdelosporangium</taxon>
    </lineage>
</organism>
<keyword evidence="2" id="KW-0560">Oxidoreductase</keyword>
<keyword evidence="2" id="KW-0503">Monooxygenase</keyword>
<comment type="caution">
    <text evidence="3">The sequence shown here is derived from an EMBL/GenBank/DDBJ whole genome shotgun (WGS) entry which is preliminary data.</text>
</comment>
<dbReference type="Gene3D" id="1.10.630.10">
    <property type="entry name" value="Cytochrome P450"/>
    <property type="match status" value="1"/>
</dbReference>
<dbReference type="InterPro" id="IPR036396">
    <property type="entry name" value="Cyt_P450_sf"/>
</dbReference>
<reference evidence="3 4" key="1">
    <citation type="submission" date="2021-03" db="EMBL/GenBank/DDBJ databases">
        <title>Sequencing the genomes of 1000 actinobacteria strains.</title>
        <authorList>
            <person name="Klenk H.-P."/>
        </authorList>
    </citation>
    <scope>NUCLEOTIDE SEQUENCE [LARGE SCALE GENOMIC DNA]</scope>
    <source>
        <strain evidence="3 4">DSM 46670</strain>
    </source>
</reference>
<evidence type="ECO:0000313" key="4">
    <source>
        <dbReference type="Proteomes" id="UP001519332"/>
    </source>
</evidence>
<evidence type="ECO:0000256" key="2">
    <source>
        <dbReference type="RuleBase" id="RU000461"/>
    </source>
</evidence>
<dbReference type="EMBL" id="JAGINW010000001">
    <property type="protein sequence ID" value="MBP2326310.1"/>
    <property type="molecule type" value="Genomic_DNA"/>
</dbReference>
<dbReference type="SUPFAM" id="SSF48264">
    <property type="entry name" value="Cytochrome P450"/>
    <property type="match status" value="1"/>
</dbReference>
<protein>
    <submittedName>
        <fullName evidence="3">Cytochrome P450</fullName>
    </submittedName>
</protein>
<dbReference type="CDD" id="cd11029">
    <property type="entry name" value="CYP107-like"/>
    <property type="match status" value="1"/>
</dbReference>
<evidence type="ECO:0000313" key="3">
    <source>
        <dbReference type="EMBL" id="MBP2326310.1"/>
    </source>
</evidence>
<dbReference type="PANTHER" id="PTHR46696:SF1">
    <property type="entry name" value="CYTOCHROME P450 YJIB-RELATED"/>
    <property type="match status" value="1"/>
</dbReference>
<dbReference type="RefSeq" id="WP_209643386.1">
    <property type="nucleotide sequence ID" value="NZ_JAGINW010000001.1"/>
</dbReference>
<dbReference type="PANTHER" id="PTHR46696">
    <property type="entry name" value="P450, PUTATIVE (EUROFUNG)-RELATED"/>
    <property type="match status" value="1"/>
</dbReference>
<sequence length="379" mass="41725">MTVQPMEMPGIGTAWLITGYEEARAALTDPRFSRDDRKAPEWLHQHAEQHRIDSSLGRNMLDCDPPEHTRLRQVVKKAFTPRRIEALRPRVQQITDDLLDAMSGHDEVDLIEALAFPLPVTVICELLGLPAADHADFRAWTAGLIQSDDRELTRTSGKALRAYFENRIAGIELDDLPEDEQPDLTRALLRASGDEGRLTREELIDMLMLLLIAGHETTVNLVGNAVVTLLGNPDQLALLRSEPALVPQAIEELLRLDGPLNAALPRITQADVEVSGVTIPAGNMVSIVISVANRDPETFDDPHRVDVTRTDTQHLAFGHGIHFCLGSALARLEAQVAIGGLVARFPELSLATTDLQWRPNPMIRGLVSLPVRTGTRPSA</sequence>
<dbReference type="InterPro" id="IPR001128">
    <property type="entry name" value="Cyt_P450"/>
</dbReference>
<name>A0ABS4TPI7_9PSEU</name>
<accession>A0ABS4TPI7</accession>
<keyword evidence="2" id="KW-0408">Iron</keyword>
<dbReference type="PRINTS" id="PR00359">
    <property type="entry name" value="BP450"/>
</dbReference>
<dbReference type="InterPro" id="IPR002397">
    <property type="entry name" value="Cyt_P450_B"/>
</dbReference>
<evidence type="ECO:0000256" key="1">
    <source>
        <dbReference type="ARBA" id="ARBA00010617"/>
    </source>
</evidence>
<dbReference type="InterPro" id="IPR017972">
    <property type="entry name" value="Cyt_P450_CS"/>
</dbReference>
<keyword evidence="2" id="KW-0479">Metal-binding</keyword>
<gene>
    <name evidence="3" type="ORF">JOF56_006695</name>
</gene>
<dbReference type="PROSITE" id="PS00086">
    <property type="entry name" value="CYTOCHROME_P450"/>
    <property type="match status" value="1"/>
</dbReference>
<comment type="similarity">
    <text evidence="1 2">Belongs to the cytochrome P450 family.</text>
</comment>
<dbReference type="Pfam" id="PF00067">
    <property type="entry name" value="p450"/>
    <property type="match status" value="1"/>
</dbReference>